<evidence type="ECO:0008006" key="8">
    <source>
        <dbReference type="Google" id="ProtNLM"/>
    </source>
</evidence>
<evidence type="ECO:0000313" key="7">
    <source>
        <dbReference type="Proteomes" id="UP001217089"/>
    </source>
</evidence>
<evidence type="ECO:0000256" key="2">
    <source>
        <dbReference type="ARBA" id="ARBA00008712"/>
    </source>
</evidence>
<evidence type="ECO:0000256" key="4">
    <source>
        <dbReference type="ARBA" id="ARBA00023157"/>
    </source>
</evidence>
<keyword evidence="5" id="KW-0732">Signal</keyword>
<proteinExistence type="inferred from homology"/>
<feature type="signal peptide" evidence="5">
    <location>
        <begin position="1"/>
        <end position="19"/>
    </location>
</feature>
<dbReference type="EMBL" id="JARBDR010000342">
    <property type="protein sequence ID" value="KAJ8314049.1"/>
    <property type="molecule type" value="Genomic_DNA"/>
</dbReference>
<dbReference type="Proteomes" id="UP001217089">
    <property type="component" value="Unassembled WGS sequence"/>
</dbReference>
<name>A0ABQ9F9K6_TEGGR</name>
<organism evidence="6 7">
    <name type="scientific">Tegillarca granosa</name>
    <name type="common">Malaysian cockle</name>
    <name type="synonym">Anadara granosa</name>
    <dbReference type="NCBI Taxonomy" id="220873"/>
    <lineage>
        <taxon>Eukaryota</taxon>
        <taxon>Metazoa</taxon>
        <taxon>Spiralia</taxon>
        <taxon>Lophotrochozoa</taxon>
        <taxon>Mollusca</taxon>
        <taxon>Bivalvia</taxon>
        <taxon>Autobranchia</taxon>
        <taxon>Pteriomorphia</taxon>
        <taxon>Arcoida</taxon>
        <taxon>Arcoidea</taxon>
        <taxon>Arcidae</taxon>
        <taxon>Tegillarca</taxon>
    </lineage>
</organism>
<keyword evidence="7" id="KW-1185">Reference proteome</keyword>
<reference evidence="6 7" key="1">
    <citation type="submission" date="2022-12" db="EMBL/GenBank/DDBJ databases">
        <title>Chromosome-level genome of Tegillarca granosa.</title>
        <authorList>
            <person name="Kim J."/>
        </authorList>
    </citation>
    <scope>NUCLEOTIDE SEQUENCE [LARGE SCALE GENOMIC DNA]</scope>
    <source>
        <strain evidence="6">Teg-2019</strain>
        <tissue evidence="6">Adductor muscle</tissue>
    </source>
</reference>
<evidence type="ECO:0000256" key="1">
    <source>
        <dbReference type="ARBA" id="ARBA00004613"/>
    </source>
</evidence>
<evidence type="ECO:0000256" key="3">
    <source>
        <dbReference type="ARBA" id="ARBA00022525"/>
    </source>
</evidence>
<gene>
    <name evidence="6" type="ORF">KUTeg_008610</name>
</gene>
<feature type="chain" id="PRO_5046892882" description="Dermatopontin" evidence="5">
    <location>
        <begin position="20"/>
        <end position="117"/>
    </location>
</feature>
<comment type="caution">
    <text evidence="6">The sequence shown here is derived from an EMBL/GenBank/DDBJ whole genome shotgun (WGS) entry which is preliminary data.</text>
</comment>
<evidence type="ECO:0000313" key="6">
    <source>
        <dbReference type="EMBL" id="KAJ8314049.1"/>
    </source>
</evidence>
<dbReference type="InterPro" id="IPR026645">
    <property type="entry name" value="Dermatopontin"/>
</dbReference>
<dbReference type="Pfam" id="PF14704">
    <property type="entry name" value="DERM"/>
    <property type="match status" value="1"/>
</dbReference>
<comment type="subcellular location">
    <subcellularLocation>
        <location evidence="1">Secreted</location>
    </subcellularLocation>
</comment>
<keyword evidence="3" id="KW-0964">Secreted</keyword>
<keyword evidence="4" id="KW-1015">Disulfide bond</keyword>
<evidence type="ECO:0000256" key="5">
    <source>
        <dbReference type="SAM" id="SignalP"/>
    </source>
</evidence>
<dbReference type="PANTHER" id="PTHR15040">
    <property type="entry name" value="DERMATOPONTIN-RELATED"/>
    <property type="match status" value="1"/>
</dbReference>
<sequence length="117" mass="14009">MSSLIKLLALVCIWELAYCWKNQFDKPFTYTCPRNQVITRIRSVHNNAYEDRLYDYSCSKRGNEPNLCSWTGYINNFDQRINFVCPFDGVIAGFHSYHSNYHEDRRWKVYCLQKSCE</sequence>
<comment type="similarity">
    <text evidence="2">Belongs to the dermatopontin family.</text>
</comment>
<accession>A0ABQ9F9K6</accession>
<dbReference type="PANTHER" id="PTHR15040:SF1">
    <property type="entry name" value="DERMATOPONTIN-LIKE ISOFORM X1"/>
    <property type="match status" value="1"/>
</dbReference>
<protein>
    <recommendedName>
        <fullName evidence="8">Dermatopontin</fullName>
    </recommendedName>
</protein>